<dbReference type="EMBL" id="MCGN01000002">
    <property type="protein sequence ID" value="ORZ00705.1"/>
    <property type="molecule type" value="Genomic_DNA"/>
</dbReference>
<dbReference type="GO" id="GO:0006606">
    <property type="term" value="P:protein import into nucleus"/>
    <property type="evidence" value="ECO:0007669"/>
    <property type="project" value="TreeGrafter"/>
</dbReference>
<feature type="domain" description="Importin N-terminal" evidence="5">
    <location>
        <begin position="26"/>
        <end position="98"/>
    </location>
</feature>
<proteinExistence type="inferred from homology"/>
<accession>A0A1X2HMT7</accession>
<keyword evidence="7" id="KW-1185">Reference proteome</keyword>
<evidence type="ECO:0000313" key="6">
    <source>
        <dbReference type="EMBL" id="ORZ00705.1"/>
    </source>
</evidence>
<evidence type="ECO:0000256" key="2">
    <source>
        <dbReference type="ARBA" id="ARBA00007991"/>
    </source>
</evidence>
<keyword evidence="4" id="KW-0539">Nucleus</keyword>
<name>A0A1X2HMT7_SYNRA</name>
<dbReference type="STRING" id="13706.A0A1X2HMT7"/>
<dbReference type="OrthoDB" id="361693at2759"/>
<evidence type="ECO:0000313" key="7">
    <source>
        <dbReference type="Proteomes" id="UP000242180"/>
    </source>
</evidence>
<sequence>MTDARTQLLHVLHEAASQDISRMSQAEQLLKQWESEASFFATLQDIFYDPAVPHDVRFLSGIYLKNGVARFWRKTAPRPIDPQEKAAIRQRLLQFLNEPSKKLTAQNAIIVARIARIDYPMEWPDLLPSLIQAIESTQGDQEMLVHDRALEILVEVLQELSTRLLSAGRRQFTEVAPRVFQTAANLYVAYTTRILDAFGRKTNATTALELEIVATVIKCLRILMVNGIRDVHKYDETKTFIDLSRQHLQEFVRIYDAMVRQGADSKSIELLSTVIEDHGTLYLNLLKKHPVSCALVPAWTDILNYYWQSIVQEGQRLVDRYKPDQADKTPIFEPFLLQGMLLVKDTIKNTVYSSENASSDILSTTEEEKALVAEARNIICQRFITQDFVSICAETLVTKYMLLTPEDFDMWEDDPEGWAQSIDSENWEFELRPCAEVTFMSLLTRFREELCPILLSLVDRVTDVSDYQALLFKDAVYAAIGLGVQSIYGRFDFEVFVSNRVMPEIANKDPTFKVLRRRIAWLLGKWVNEGISSNCRITIYEALLDLMREGEDMVVRLTAAHSLRLAIDDWDFEISIVLPYLGTAMDLLLNLLNQVEEPDTVMKLIHDLNAIMDRTGEHMVPYAARIIELLVPHWSRASENPLFQSALVVTFTKITGILKEESSHVHGLYLPIVSYCIDRNNQAHVYLLEDALDLWWTLLQTATAANQDLFTLVPAAIGLLDYDTDSLRKVLRILESYLLLDANAVIQQCGLPFFQGLANYIGSDKTEVATSVAQAAEMALQSSTVPVYGEALLQSGLLHSVIRVFLAGEHYAHVLLAYMSVLARLAVCDAAFTIQAIRAIGQSLAPTDSDFLGSVLDQWMDKFDNIGHSRARKLTCVAFTRLLSTCDASALARLPGLMAIWTDVLAEVKESEEDAFFYTETDLQGDLAELDVSAEKDRRLELRRQDAAFTTDLGAVIRHTLSECERHAGGAQAFQEICLSKVDPTLLDKVRQALTD</sequence>
<reference evidence="6 7" key="1">
    <citation type="submission" date="2016-07" db="EMBL/GenBank/DDBJ databases">
        <title>Pervasive Adenine N6-methylation of Active Genes in Fungi.</title>
        <authorList>
            <consortium name="DOE Joint Genome Institute"/>
            <person name="Mondo S.J."/>
            <person name="Dannebaum R.O."/>
            <person name="Kuo R.C."/>
            <person name="Labutti K."/>
            <person name="Haridas S."/>
            <person name="Kuo A."/>
            <person name="Salamov A."/>
            <person name="Ahrendt S.R."/>
            <person name="Lipzen A."/>
            <person name="Sullivan W."/>
            <person name="Andreopoulos W.B."/>
            <person name="Clum A."/>
            <person name="Lindquist E."/>
            <person name="Daum C."/>
            <person name="Ramamoorthy G.K."/>
            <person name="Gryganskyi A."/>
            <person name="Culley D."/>
            <person name="Magnuson J.K."/>
            <person name="James T.Y."/>
            <person name="O'Malley M.A."/>
            <person name="Stajich J.E."/>
            <person name="Spatafora J.W."/>
            <person name="Visel A."/>
            <person name="Grigoriev I.V."/>
        </authorList>
    </citation>
    <scope>NUCLEOTIDE SEQUENCE [LARGE SCALE GENOMIC DNA]</scope>
    <source>
        <strain evidence="6 7">NRRL 2496</strain>
    </source>
</reference>
<gene>
    <name evidence="6" type="ORF">BCR43DRAFT_468966</name>
</gene>
<keyword evidence="3" id="KW-0813">Transport</keyword>
<dbReference type="InParanoid" id="A0A1X2HMT7"/>
<dbReference type="Pfam" id="PF03810">
    <property type="entry name" value="IBN_N"/>
    <property type="match status" value="1"/>
</dbReference>
<protein>
    <submittedName>
        <fullName evidence="6">Armadillo-type protein</fullName>
    </submittedName>
</protein>
<dbReference type="InterPro" id="IPR011989">
    <property type="entry name" value="ARM-like"/>
</dbReference>
<dbReference type="GO" id="GO:0005635">
    <property type="term" value="C:nuclear envelope"/>
    <property type="evidence" value="ECO:0007669"/>
    <property type="project" value="TreeGrafter"/>
</dbReference>
<dbReference type="GO" id="GO:0031267">
    <property type="term" value="F:small GTPase binding"/>
    <property type="evidence" value="ECO:0007669"/>
    <property type="project" value="InterPro"/>
</dbReference>
<dbReference type="PANTHER" id="PTHR10997:SF7">
    <property type="entry name" value="IMPORTIN-11"/>
    <property type="match status" value="1"/>
</dbReference>
<dbReference type="Gene3D" id="1.25.10.10">
    <property type="entry name" value="Leucine-rich Repeat Variant"/>
    <property type="match status" value="1"/>
</dbReference>
<dbReference type="OMA" id="SFHYVFH"/>
<dbReference type="Pfam" id="PF25758">
    <property type="entry name" value="TPR_IPO11"/>
    <property type="match status" value="1"/>
</dbReference>
<dbReference type="InterPro" id="IPR001494">
    <property type="entry name" value="Importin-beta_N"/>
</dbReference>
<dbReference type="PANTHER" id="PTHR10997">
    <property type="entry name" value="IMPORTIN-7, 8, 11"/>
    <property type="match status" value="1"/>
</dbReference>
<dbReference type="SUPFAM" id="SSF48371">
    <property type="entry name" value="ARM repeat"/>
    <property type="match status" value="1"/>
</dbReference>
<dbReference type="Proteomes" id="UP000242180">
    <property type="component" value="Unassembled WGS sequence"/>
</dbReference>
<dbReference type="PROSITE" id="PS50166">
    <property type="entry name" value="IMPORTIN_B_NT"/>
    <property type="match status" value="1"/>
</dbReference>
<dbReference type="FunCoup" id="A0A1X2HMT7">
    <property type="interactions" value="640"/>
</dbReference>
<evidence type="ECO:0000259" key="5">
    <source>
        <dbReference type="PROSITE" id="PS50166"/>
    </source>
</evidence>
<dbReference type="AlphaFoldDB" id="A0A1X2HMT7"/>
<evidence type="ECO:0000256" key="1">
    <source>
        <dbReference type="ARBA" id="ARBA00004123"/>
    </source>
</evidence>
<dbReference type="SMART" id="SM00913">
    <property type="entry name" value="IBN_N"/>
    <property type="match status" value="1"/>
</dbReference>
<dbReference type="InterPro" id="IPR016024">
    <property type="entry name" value="ARM-type_fold"/>
</dbReference>
<comment type="subcellular location">
    <subcellularLocation>
        <location evidence="1">Nucleus</location>
    </subcellularLocation>
</comment>
<comment type="caution">
    <text evidence="6">The sequence shown here is derived from an EMBL/GenBank/DDBJ whole genome shotgun (WGS) entry which is preliminary data.</text>
</comment>
<dbReference type="InterPro" id="IPR058669">
    <property type="entry name" value="TPR_IPO7/11-like"/>
</dbReference>
<evidence type="ECO:0000256" key="3">
    <source>
        <dbReference type="ARBA" id="ARBA00022448"/>
    </source>
</evidence>
<dbReference type="GO" id="GO:0005829">
    <property type="term" value="C:cytosol"/>
    <property type="evidence" value="ECO:0007669"/>
    <property type="project" value="TreeGrafter"/>
</dbReference>
<evidence type="ECO:0000256" key="4">
    <source>
        <dbReference type="ARBA" id="ARBA00023242"/>
    </source>
</evidence>
<comment type="similarity">
    <text evidence="2">Belongs to the importin beta family.</text>
</comment>
<organism evidence="6 7">
    <name type="scientific">Syncephalastrum racemosum</name>
    <name type="common">Filamentous fungus</name>
    <dbReference type="NCBI Taxonomy" id="13706"/>
    <lineage>
        <taxon>Eukaryota</taxon>
        <taxon>Fungi</taxon>
        <taxon>Fungi incertae sedis</taxon>
        <taxon>Mucoromycota</taxon>
        <taxon>Mucoromycotina</taxon>
        <taxon>Mucoromycetes</taxon>
        <taxon>Mucorales</taxon>
        <taxon>Syncephalastraceae</taxon>
        <taxon>Syncephalastrum</taxon>
    </lineage>
</organism>